<dbReference type="EMBL" id="SLXB01000012">
    <property type="protein sequence ID" value="TCO91641.1"/>
    <property type="molecule type" value="Genomic_DNA"/>
</dbReference>
<sequence>MPVYKFSHQLLAVLVHLAHTAVKWKTNFLILDVGDKLVNTDDTALMKYEKKFMQKAVSIMYTVFSF</sequence>
<reference evidence="1 2" key="1">
    <citation type="submission" date="2019-03" db="EMBL/GenBank/DDBJ databases">
        <title>Genomic Encyclopedia of Type Strains, Phase IV (KMG-IV): sequencing the most valuable type-strain genomes for metagenomic binning, comparative biology and taxonomic classification.</title>
        <authorList>
            <person name="Goeker M."/>
        </authorList>
    </citation>
    <scope>NUCLEOTIDE SEQUENCE [LARGE SCALE GENOMIC DNA]</scope>
    <source>
        <strain evidence="1 2">DSM 23917</strain>
    </source>
</reference>
<protein>
    <submittedName>
        <fullName evidence="1">Uncharacterized protein</fullName>
    </submittedName>
</protein>
<evidence type="ECO:0000313" key="1">
    <source>
        <dbReference type="EMBL" id="TCO91641.1"/>
    </source>
</evidence>
<organism evidence="1 2">
    <name type="scientific">Prevotella heparinolytica</name>
    <dbReference type="NCBI Taxonomy" id="28113"/>
    <lineage>
        <taxon>Bacteria</taxon>
        <taxon>Pseudomonadati</taxon>
        <taxon>Bacteroidota</taxon>
        <taxon>Bacteroidia</taxon>
        <taxon>Bacteroidales</taxon>
        <taxon>Bacteroidaceae</taxon>
        <taxon>Bacteroides</taxon>
    </lineage>
</organism>
<name>A0A4R2LM57_9BACE</name>
<evidence type="ECO:0000313" key="2">
    <source>
        <dbReference type="Proteomes" id="UP000295600"/>
    </source>
</evidence>
<dbReference type="AlphaFoldDB" id="A0A4R2LM57"/>
<dbReference type="RefSeq" id="WP_131926495.1">
    <property type="nucleotide sequence ID" value="NZ_CAUSQV010000057.1"/>
</dbReference>
<comment type="caution">
    <text evidence="1">The sequence shown here is derived from an EMBL/GenBank/DDBJ whole genome shotgun (WGS) entry which is preliminary data.</text>
</comment>
<proteinExistence type="predicted"/>
<gene>
    <name evidence="1" type="ORF">EV202_11255</name>
</gene>
<accession>A0A4R2LM57</accession>
<dbReference type="Proteomes" id="UP000295600">
    <property type="component" value="Unassembled WGS sequence"/>
</dbReference>